<dbReference type="EMBL" id="SAXY01000063">
    <property type="protein sequence ID" value="TXJ37406.1"/>
    <property type="molecule type" value="Genomic_DNA"/>
</dbReference>
<organism evidence="4 5">
    <name type="scientific">Brachyspira pilosicoli</name>
    <name type="common">Serpulina pilosicoli</name>
    <dbReference type="NCBI Taxonomy" id="52584"/>
    <lineage>
        <taxon>Bacteria</taxon>
        <taxon>Pseudomonadati</taxon>
        <taxon>Spirochaetota</taxon>
        <taxon>Spirochaetia</taxon>
        <taxon>Brachyspirales</taxon>
        <taxon>Brachyspiraceae</taxon>
        <taxon>Brachyspira</taxon>
    </lineage>
</organism>
<keyword evidence="1" id="KW-0677">Repeat</keyword>
<evidence type="ECO:0000256" key="1">
    <source>
        <dbReference type="ARBA" id="ARBA00022737"/>
    </source>
</evidence>
<dbReference type="Gene3D" id="1.25.40.20">
    <property type="entry name" value="Ankyrin repeat-containing domain"/>
    <property type="match status" value="3"/>
</dbReference>
<reference evidence="4 5" key="1">
    <citation type="journal article" date="1992" name="Lakartidningen">
        <title>[Penicillin V and not amoxicillin is the first choice preparation in acute otitis].</title>
        <authorList>
            <person name="Kamme C."/>
            <person name="Lundgren K."/>
            <person name="Prellner K."/>
        </authorList>
    </citation>
    <scope>NUCLEOTIDE SEQUENCE [LARGE SCALE GENOMIC DNA]</scope>
    <source>
        <strain evidence="4 5">PC5538III-hc</strain>
    </source>
</reference>
<evidence type="ECO:0000256" key="2">
    <source>
        <dbReference type="ARBA" id="ARBA00023043"/>
    </source>
</evidence>
<gene>
    <name evidence="4" type="ORF">EPJ72_10405</name>
</gene>
<evidence type="ECO:0000256" key="3">
    <source>
        <dbReference type="PROSITE-ProRule" id="PRU00023"/>
    </source>
</evidence>
<dbReference type="SUPFAM" id="SSF48403">
    <property type="entry name" value="Ankyrin repeat"/>
    <property type="match status" value="1"/>
</dbReference>
<dbReference type="PANTHER" id="PTHR24198:SF165">
    <property type="entry name" value="ANKYRIN REPEAT-CONTAINING PROTEIN-RELATED"/>
    <property type="match status" value="1"/>
</dbReference>
<dbReference type="PROSITE" id="PS50297">
    <property type="entry name" value="ANK_REP_REGION"/>
    <property type="match status" value="3"/>
</dbReference>
<dbReference type="OrthoDB" id="308792at2"/>
<dbReference type="SMART" id="SM00248">
    <property type="entry name" value="ANK"/>
    <property type="match status" value="11"/>
</dbReference>
<dbReference type="PROSITE" id="PS50088">
    <property type="entry name" value="ANK_REPEAT"/>
    <property type="match status" value="3"/>
</dbReference>
<name>A0A5C8EI34_BRAPL</name>
<dbReference type="Pfam" id="PF12796">
    <property type="entry name" value="Ank_2"/>
    <property type="match status" value="3"/>
</dbReference>
<feature type="repeat" description="ANK" evidence="3">
    <location>
        <begin position="167"/>
        <end position="199"/>
    </location>
</feature>
<dbReference type="Pfam" id="PF00023">
    <property type="entry name" value="Ank"/>
    <property type="match status" value="1"/>
</dbReference>
<feature type="repeat" description="ANK" evidence="3">
    <location>
        <begin position="408"/>
        <end position="440"/>
    </location>
</feature>
<feature type="repeat" description="ANK" evidence="3">
    <location>
        <begin position="305"/>
        <end position="339"/>
    </location>
</feature>
<dbReference type="AlphaFoldDB" id="A0A5C8EI34"/>
<keyword evidence="2 3" id="KW-0040">ANK repeat</keyword>
<dbReference type="InterPro" id="IPR002110">
    <property type="entry name" value="Ankyrin_rpt"/>
</dbReference>
<dbReference type="InterPro" id="IPR036770">
    <property type="entry name" value="Ankyrin_rpt-contain_sf"/>
</dbReference>
<protein>
    <submittedName>
        <fullName evidence="4">Ankyrin repeat domain-containing protein</fullName>
    </submittedName>
</protein>
<dbReference type="Proteomes" id="UP000323176">
    <property type="component" value="Unassembled WGS sequence"/>
</dbReference>
<dbReference type="PANTHER" id="PTHR24198">
    <property type="entry name" value="ANKYRIN REPEAT AND PROTEIN KINASE DOMAIN-CONTAINING PROTEIN"/>
    <property type="match status" value="1"/>
</dbReference>
<evidence type="ECO:0000313" key="4">
    <source>
        <dbReference type="EMBL" id="TXJ37406.1"/>
    </source>
</evidence>
<accession>A0A5C8EI34</accession>
<sequence>MIKKIFILFIIIIIFSNLHADDYYINNIFTAIEDNDINYIKYIIENDTQILQSRLPKDYENNLEGATPLLYAIYNDKKDIIKLLINNLDTSYLEERDDKNYNSIMYATAFSDIDILKLISEKYPRLINSETEFRVNILHIASSYNNYEVIEYICTNFNIDINSRDIDGWTALYHAANSQSIESYRLLIKLGADTQITDNNGMYPSTRLRELVMMKYNELSDNDRELFEAIRDNDIKKLKKSIENGANINAEDGYGLSALHFAIRNKNIKAVDVLLDCENINLESTLPNGYYTALDNFSREAVYIGGATPLLYAIFKSNGDSRIVNKLIKKNANINTSDEEGWNSFLYAAAFGNVRIISSLVSKNKSLVNSRTKKNVTALQMAVVYDNIKVISYLVKRLHVDINAKDNDGWTALYYAAANNKAEAYNLLIELGADREIANNEGLKPDDIFFND</sequence>
<evidence type="ECO:0000313" key="5">
    <source>
        <dbReference type="Proteomes" id="UP000323176"/>
    </source>
</evidence>
<comment type="caution">
    <text evidence="4">The sequence shown here is derived from an EMBL/GenBank/DDBJ whole genome shotgun (WGS) entry which is preliminary data.</text>
</comment>
<proteinExistence type="predicted"/>